<dbReference type="GO" id="GO:0043772">
    <property type="term" value="F:acyl-phosphate glycerol-3-phosphate acyltransferase activity"/>
    <property type="evidence" value="ECO:0007669"/>
    <property type="project" value="UniProtKB-UniRule"/>
</dbReference>
<organism evidence="11">
    <name type="scientific">candidate division WOR-3 bacterium</name>
    <dbReference type="NCBI Taxonomy" id="2052148"/>
    <lineage>
        <taxon>Bacteria</taxon>
        <taxon>Bacteria division WOR-3</taxon>
    </lineage>
</organism>
<keyword evidence="8 10" id="KW-0594">Phospholipid biosynthesis</keyword>
<evidence type="ECO:0000256" key="4">
    <source>
        <dbReference type="ARBA" id="ARBA00022692"/>
    </source>
</evidence>
<dbReference type="InterPro" id="IPR003811">
    <property type="entry name" value="G3P_acylTferase_PlsY"/>
</dbReference>
<comment type="function">
    <text evidence="10">Catalyzes the transfer of an acyl group from acyl-phosphate (acyl-PO(4)) to glycerol-3-phosphate (G3P) to form lysophosphatidic acid (LPA). This enzyme utilizes acyl-phosphate as fatty acyl donor, but not acyl-CoA or acyl-ACP.</text>
</comment>
<dbReference type="EMBL" id="DTDJ01000025">
    <property type="protein sequence ID" value="HGL17366.1"/>
    <property type="molecule type" value="Genomic_DNA"/>
</dbReference>
<comment type="pathway">
    <text evidence="10">Lipid metabolism; phospholipid metabolism.</text>
</comment>
<evidence type="ECO:0000256" key="9">
    <source>
        <dbReference type="ARBA" id="ARBA00023264"/>
    </source>
</evidence>
<dbReference type="EC" id="2.3.1.275" evidence="10"/>
<evidence type="ECO:0000313" key="12">
    <source>
        <dbReference type="EMBL" id="HGL17366.1"/>
    </source>
</evidence>
<evidence type="ECO:0000256" key="10">
    <source>
        <dbReference type="HAMAP-Rule" id="MF_01043"/>
    </source>
</evidence>
<dbReference type="AlphaFoldDB" id="A0A7C2K2I1"/>
<accession>A0A7C2K2I1</accession>
<comment type="similarity">
    <text evidence="10">Belongs to the PlsY family.</text>
</comment>
<comment type="subcellular location">
    <subcellularLocation>
        <location evidence="10">Cell membrane</location>
        <topology evidence="10">Multi-pass membrane protein</topology>
    </subcellularLocation>
</comment>
<keyword evidence="1 10" id="KW-1003">Cell membrane</keyword>
<keyword evidence="5 10" id="KW-1133">Transmembrane helix</keyword>
<evidence type="ECO:0000256" key="7">
    <source>
        <dbReference type="ARBA" id="ARBA00023136"/>
    </source>
</evidence>
<feature type="transmembrane region" description="Helical" evidence="10">
    <location>
        <begin position="162"/>
        <end position="186"/>
    </location>
</feature>
<evidence type="ECO:0000256" key="6">
    <source>
        <dbReference type="ARBA" id="ARBA00023098"/>
    </source>
</evidence>
<feature type="transmembrane region" description="Helical" evidence="10">
    <location>
        <begin position="80"/>
        <end position="98"/>
    </location>
</feature>
<evidence type="ECO:0000313" key="11">
    <source>
        <dbReference type="EMBL" id="HEN27322.1"/>
    </source>
</evidence>
<comment type="catalytic activity">
    <reaction evidence="10">
        <text>an acyl phosphate + sn-glycerol 3-phosphate = a 1-acyl-sn-glycero-3-phosphate + phosphate</text>
        <dbReference type="Rhea" id="RHEA:34075"/>
        <dbReference type="ChEBI" id="CHEBI:43474"/>
        <dbReference type="ChEBI" id="CHEBI:57597"/>
        <dbReference type="ChEBI" id="CHEBI:57970"/>
        <dbReference type="ChEBI" id="CHEBI:59918"/>
        <dbReference type="EC" id="2.3.1.275"/>
    </reaction>
</comment>
<feature type="transmembrane region" description="Helical" evidence="10">
    <location>
        <begin position="110"/>
        <end position="132"/>
    </location>
</feature>
<dbReference type="PANTHER" id="PTHR30309">
    <property type="entry name" value="INNER MEMBRANE PROTEIN YGIH"/>
    <property type="match status" value="1"/>
</dbReference>
<dbReference type="EMBL" id="DSOL01000035">
    <property type="protein sequence ID" value="HEN27322.1"/>
    <property type="molecule type" value="Genomic_DNA"/>
</dbReference>
<sequence>MKVLISMAIGYLYGSIPIGYILGKIKGIDITKEGFKKIGTSNVYKVLGLPYAILTFIFDFTKGIIVVLISKTLLSVNQELLFLPGIAAIFGHNFPIWLKFKGQGRGVATSLGLLAYLLPSVTIKVFCVYVIITLIVKSTAPATPVFFILLPIVSWATKQPPWALHFTLSLLVVFILTRIIGALSYVRQNPNKLKALWNIYIWDRIE</sequence>
<evidence type="ECO:0000256" key="2">
    <source>
        <dbReference type="ARBA" id="ARBA00022516"/>
    </source>
</evidence>
<keyword evidence="2 10" id="KW-0444">Lipid biosynthesis</keyword>
<keyword evidence="4 10" id="KW-0812">Transmembrane</keyword>
<comment type="subunit">
    <text evidence="10">Probably interacts with PlsX.</text>
</comment>
<dbReference type="SMART" id="SM01207">
    <property type="entry name" value="G3P_acyltransf"/>
    <property type="match status" value="1"/>
</dbReference>
<dbReference type="UniPathway" id="UPA00085"/>
<comment type="caution">
    <text evidence="11">The sequence shown here is derived from an EMBL/GenBank/DDBJ whole genome shotgun (WGS) entry which is preliminary data.</text>
</comment>
<gene>
    <name evidence="10" type="primary">plsY</name>
    <name evidence="11" type="ORF">ENQ77_01375</name>
    <name evidence="12" type="ORF">ENU66_03410</name>
</gene>
<dbReference type="Pfam" id="PF02660">
    <property type="entry name" value="G3P_acyltransf"/>
    <property type="match status" value="1"/>
</dbReference>
<evidence type="ECO:0000256" key="5">
    <source>
        <dbReference type="ARBA" id="ARBA00022989"/>
    </source>
</evidence>
<dbReference type="GO" id="GO:0008654">
    <property type="term" value="P:phospholipid biosynthetic process"/>
    <property type="evidence" value="ECO:0007669"/>
    <property type="project" value="UniProtKB-UniRule"/>
</dbReference>
<keyword evidence="3 10" id="KW-0808">Transferase</keyword>
<dbReference type="PANTHER" id="PTHR30309:SF0">
    <property type="entry name" value="GLYCEROL-3-PHOSPHATE ACYLTRANSFERASE-RELATED"/>
    <property type="match status" value="1"/>
</dbReference>
<evidence type="ECO:0000256" key="3">
    <source>
        <dbReference type="ARBA" id="ARBA00022679"/>
    </source>
</evidence>
<keyword evidence="6 10" id="KW-0443">Lipid metabolism</keyword>
<reference evidence="11" key="1">
    <citation type="journal article" date="2020" name="mSystems">
        <title>Genome- and Community-Level Interaction Insights into Carbon Utilization and Element Cycling Functions of Hydrothermarchaeota in Hydrothermal Sediment.</title>
        <authorList>
            <person name="Zhou Z."/>
            <person name="Liu Y."/>
            <person name="Xu W."/>
            <person name="Pan J."/>
            <person name="Luo Z.H."/>
            <person name="Li M."/>
        </authorList>
    </citation>
    <scope>NUCLEOTIDE SEQUENCE [LARGE SCALE GENOMIC DNA]</scope>
    <source>
        <strain evidence="11">SpSt-34</strain>
        <strain evidence="12">SpSt-69</strain>
    </source>
</reference>
<keyword evidence="11" id="KW-0012">Acyltransferase</keyword>
<name>A0A7C2K2I1_UNCW3</name>
<dbReference type="GO" id="GO:0005886">
    <property type="term" value="C:plasma membrane"/>
    <property type="evidence" value="ECO:0007669"/>
    <property type="project" value="UniProtKB-SubCell"/>
</dbReference>
<keyword evidence="9 10" id="KW-1208">Phospholipid metabolism</keyword>
<feature type="transmembrane region" description="Helical" evidence="10">
    <location>
        <begin position="49"/>
        <end position="68"/>
    </location>
</feature>
<dbReference type="HAMAP" id="MF_01043">
    <property type="entry name" value="PlsY"/>
    <property type="match status" value="1"/>
</dbReference>
<proteinExistence type="inferred from homology"/>
<protein>
    <recommendedName>
        <fullName evidence="10">Glycerol-3-phosphate acyltransferase</fullName>
    </recommendedName>
    <alternativeName>
        <fullName evidence="10">Acyl-PO4 G3P acyltransferase</fullName>
    </alternativeName>
    <alternativeName>
        <fullName evidence="10">Acyl-phosphate--glycerol-3-phosphate acyltransferase</fullName>
    </alternativeName>
    <alternativeName>
        <fullName evidence="10">G3P acyltransferase</fullName>
        <shortName evidence="10">GPAT</shortName>
        <ecNumber evidence="10">2.3.1.275</ecNumber>
    </alternativeName>
    <alternativeName>
        <fullName evidence="10">Lysophosphatidic acid synthase</fullName>
        <shortName evidence="10">LPA synthase</shortName>
    </alternativeName>
</protein>
<evidence type="ECO:0000256" key="1">
    <source>
        <dbReference type="ARBA" id="ARBA00022475"/>
    </source>
</evidence>
<keyword evidence="7 10" id="KW-0472">Membrane</keyword>
<evidence type="ECO:0000256" key="8">
    <source>
        <dbReference type="ARBA" id="ARBA00023209"/>
    </source>
</evidence>